<dbReference type="Gene3D" id="3.40.50.2000">
    <property type="entry name" value="Glycogen Phosphorylase B"/>
    <property type="match status" value="2"/>
</dbReference>
<sequence>MNLYIEGTPYYFHGGDLGLYLREVVNELQNINFENFYTIKREINIDNDYESENENEIIIPVKDSRFSILNILNKKTSIYHCFNNGFTIPDYGDFLKVSSIYSLLPIYFEDLVKERYSKAFYEKVPKALINSNNIVTSSESIKNQILENFNIDDRKIKVIYPGVNSYYRPIDKEFSKIYIKSKFSINGEFLLYIGELNSRKRLKSLLQVFKYISTIKEDSILIMNFTQSYYDEEALAEIKSFIYLLELDTKVMILNNLNISDKLNLYNSCSAFIDLSIYEGLNINILEAFLCRCKIIASPIEYYHEILADYPFYLNIDNINLDSLNTYDFTALDTLIDYIFKTKTVYKLLAYKPFYQFNIETHVAKLLSFYEEVERGQL</sequence>
<dbReference type="OrthoDB" id="9797829at2"/>
<accession>A0A1M6JGU5</accession>
<keyword evidence="4" id="KW-1185">Reference proteome</keyword>
<keyword evidence="1 3" id="KW-0808">Transferase</keyword>
<dbReference type="EMBL" id="FQZB01000008">
    <property type="protein sequence ID" value="SHJ45865.1"/>
    <property type="molecule type" value="Genomic_DNA"/>
</dbReference>
<proteinExistence type="predicted"/>
<dbReference type="PANTHER" id="PTHR46401">
    <property type="entry name" value="GLYCOSYLTRANSFERASE WBBK-RELATED"/>
    <property type="match status" value="1"/>
</dbReference>
<dbReference type="RefSeq" id="WP_072986656.1">
    <property type="nucleotide sequence ID" value="NZ_FQZB01000008.1"/>
</dbReference>
<name>A0A1M6JGU5_9CLOT</name>
<evidence type="ECO:0000313" key="3">
    <source>
        <dbReference type="EMBL" id="SHJ45865.1"/>
    </source>
</evidence>
<dbReference type="Proteomes" id="UP000184310">
    <property type="component" value="Unassembled WGS sequence"/>
</dbReference>
<feature type="domain" description="Glycosyl transferase family 1" evidence="2">
    <location>
        <begin position="186"/>
        <end position="310"/>
    </location>
</feature>
<dbReference type="InterPro" id="IPR001296">
    <property type="entry name" value="Glyco_trans_1"/>
</dbReference>
<evidence type="ECO:0000259" key="2">
    <source>
        <dbReference type="Pfam" id="PF00534"/>
    </source>
</evidence>
<dbReference type="GO" id="GO:0009103">
    <property type="term" value="P:lipopolysaccharide biosynthetic process"/>
    <property type="evidence" value="ECO:0007669"/>
    <property type="project" value="TreeGrafter"/>
</dbReference>
<evidence type="ECO:0000313" key="4">
    <source>
        <dbReference type="Proteomes" id="UP000184310"/>
    </source>
</evidence>
<gene>
    <name evidence="3" type="ORF">SAMN02745163_02027</name>
</gene>
<evidence type="ECO:0000256" key="1">
    <source>
        <dbReference type="ARBA" id="ARBA00022679"/>
    </source>
</evidence>
<dbReference type="STRING" id="1121302.SAMN02745163_02027"/>
<dbReference type="GO" id="GO:0016757">
    <property type="term" value="F:glycosyltransferase activity"/>
    <property type="evidence" value="ECO:0007669"/>
    <property type="project" value="InterPro"/>
</dbReference>
<dbReference type="AlphaFoldDB" id="A0A1M6JGU5"/>
<dbReference type="PANTHER" id="PTHR46401:SF2">
    <property type="entry name" value="GLYCOSYLTRANSFERASE WBBK-RELATED"/>
    <property type="match status" value="1"/>
</dbReference>
<protein>
    <submittedName>
        <fullName evidence="3">Glycosyltransferase involved in cell wall bisynthesis</fullName>
    </submittedName>
</protein>
<dbReference type="SUPFAM" id="SSF53756">
    <property type="entry name" value="UDP-Glycosyltransferase/glycogen phosphorylase"/>
    <property type="match status" value="1"/>
</dbReference>
<dbReference type="Pfam" id="PF00534">
    <property type="entry name" value="Glycos_transf_1"/>
    <property type="match status" value="1"/>
</dbReference>
<organism evidence="3 4">
    <name type="scientific">Clostridium cavendishii DSM 21758</name>
    <dbReference type="NCBI Taxonomy" id="1121302"/>
    <lineage>
        <taxon>Bacteria</taxon>
        <taxon>Bacillati</taxon>
        <taxon>Bacillota</taxon>
        <taxon>Clostridia</taxon>
        <taxon>Eubacteriales</taxon>
        <taxon>Clostridiaceae</taxon>
        <taxon>Clostridium</taxon>
    </lineage>
</organism>
<reference evidence="3 4" key="1">
    <citation type="submission" date="2016-11" db="EMBL/GenBank/DDBJ databases">
        <authorList>
            <person name="Jaros S."/>
            <person name="Januszkiewicz K."/>
            <person name="Wedrychowicz H."/>
        </authorList>
    </citation>
    <scope>NUCLEOTIDE SEQUENCE [LARGE SCALE GENOMIC DNA]</scope>
    <source>
        <strain evidence="3 4">DSM 21758</strain>
    </source>
</reference>